<dbReference type="GO" id="GO:0009036">
    <property type="term" value="F:type II site-specific deoxyribonuclease activity"/>
    <property type="evidence" value="ECO:0007669"/>
    <property type="project" value="InterPro"/>
</dbReference>
<organism evidence="3 4">
    <name type="scientific">Actinoplanes digitatis</name>
    <dbReference type="NCBI Taxonomy" id="1868"/>
    <lineage>
        <taxon>Bacteria</taxon>
        <taxon>Bacillati</taxon>
        <taxon>Actinomycetota</taxon>
        <taxon>Actinomycetes</taxon>
        <taxon>Micromonosporales</taxon>
        <taxon>Micromonosporaceae</taxon>
        <taxon>Actinoplanes</taxon>
    </lineage>
</organism>
<protein>
    <recommendedName>
        <fullName evidence="5">Restriction endonuclease</fullName>
    </recommendedName>
</protein>
<dbReference type="EMBL" id="JACHNH010000001">
    <property type="protein sequence ID" value="MBB4765255.1"/>
    <property type="molecule type" value="Genomic_DNA"/>
</dbReference>
<evidence type="ECO:0000313" key="3">
    <source>
        <dbReference type="EMBL" id="MBB4765255.1"/>
    </source>
</evidence>
<feature type="domain" description="BsuBI/PstI restriction endonuclease HTH" evidence="2">
    <location>
        <begin position="23"/>
        <end position="189"/>
    </location>
</feature>
<dbReference type="InterPro" id="IPR041454">
    <property type="entry name" value="BsuBI/PstI_N"/>
</dbReference>
<evidence type="ECO:0000259" key="2">
    <source>
        <dbReference type="Pfam" id="PF17728"/>
    </source>
</evidence>
<dbReference type="GO" id="GO:0003677">
    <property type="term" value="F:DNA binding"/>
    <property type="evidence" value="ECO:0007669"/>
    <property type="project" value="InterPro"/>
</dbReference>
<evidence type="ECO:0000259" key="1">
    <source>
        <dbReference type="Pfam" id="PF06616"/>
    </source>
</evidence>
<dbReference type="Proteomes" id="UP000578112">
    <property type="component" value="Unassembled WGS sequence"/>
</dbReference>
<accession>A0A7W7I2M0</accession>
<dbReference type="Pfam" id="PF17728">
    <property type="entry name" value="BsuBI_PstI_RE_N"/>
    <property type="match status" value="1"/>
</dbReference>
<dbReference type="RefSeq" id="WP_184996337.1">
    <property type="nucleotide sequence ID" value="NZ_BOMK01000032.1"/>
</dbReference>
<dbReference type="InterPro" id="IPR009528">
    <property type="entry name" value="Restrct_endonuc_II_BsuBI_C"/>
</dbReference>
<gene>
    <name evidence="3" type="ORF">BJ971_005811</name>
</gene>
<dbReference type="AlphaFoldDB" id="A0A7W7I2M0"/>
<reference evidence="3 4" key="1">
    <citation type="submission" date="2020-08" db="EMBL/GenBank/DDBJ databases">
        <title>Sequencing the genomes of 1000 actinobacteria strains.</title>
        <authorList>
            <person name="Klenk H.-P."/>
        </authorList>
    </citation>
    <scope>NUCLEOTIDE SEQUENCE [LARGE SCALE GENOMIC DNA]</scope>
    <source>
        <strain evidence="3 4">DSM 43149</strain>
    </source>
</reference>
<comment type="caution">
    <text evidence="3">The sequence shown here is derived from an EMBL/GenBank/DDBJ whole genome shotgun (WGS) entry which is preliminary data.</text>
</comment>
<sequence length="361" mass="39265">MTQSNPSRELPALLEDREAYLERLQAIVPSDLTGTTATANPIAAAAALTLMYTGAIDGQNPVRPLALMRMNEEIAAHRTDDERRAYYAASRSSRGSRAIDDLCAEWGVGSHAWYQTNSREGVRDETFHRWEENGVLLWDRSVPTTSSVGRYSLVGEFAKLLSPVLQGEQLSAEIAEWQSANLTPTGRMRALTRADRAKAGAMVTVTLPGGASRVLNAGSETLAAFLELGAPKIMGDPAVVFISQSGEPVNIVDERLLTTLHLDLKKLGKLPDCLIVDVLSDRFWFVEVVDSDGPVHDERKKAFLAWAVSSGIAQDKCSFLTVFQSRAHSPAKKALPQLALNSTAWYADEPGGILTWSDIGS</sequence>
<dbReference type="InterPro" id="IPR041962">
    <property type="entry name" value="BsuBI/PstI_N_sf"/>
</dbReference>
<dbReference type="Pfam" id="PF06616">
    <property type="entry name" value="BsuBI_PstI_RE"/>
    <property type="match status" value="1"/>
</dbReference>
<dbReference type="GO" id="GO:0000287">
    <property type="term" value="F:magnesium ion binding"/>
    <property type="evidence" value="ECO:0007669"/>
    <property type="project" value="InterPro"/>
</dbReference>
<evidence type="ECO:0008006" key="5">
    <source>
        <dbReference type="Google" id="ProtNLM"/>
    </source>
</evidence>
<dbReference type="Gene3D" id="3.40.1350.80">
    <property type="match status" value="1"/>
</dbReference>
<name>A0A7W7I2M0_9ACTN</name>
<dbReference type="GO" id="GO:0009307">
    <property type="term" value="P:DNA restriction-modification system"/>
    <property type="evidence" value="ECO:0007669"/>
    <property type="project" value="InterPro"/>
</dbReference>
<dbReference type="InterPro" id="IPR041963">
    <property type="entry name" value="BsuBI/PstI_C_sf"/>
</dbReference>
<proteinExistence type="predicted"/>
<dbReference type="Gene3D" id="1.10.10.1820">
    <property type="entry name" value="BsuBI/PstI restriction endonuclease-like"/>
    <property type="match status" value="1"/>
</dbReference>
<evidence type="ECO:0000313" key="4">
    <source>
        <dbReference type="Proteomes" id="UP000578112"/>
    </source>
</evidence>
<feature type="domain" description="BsuBI/PstI restriction endonuclease" evidence="1">
    <location>
        <begin position="203"/>
        <end position="356"/>
    </location>
</feature>
<keyword evidence="4" id="KW-1185">Reference proteome</keyword>